<dbReference type="AlphaFoldDB" id="A0A2W4UBQ6"/>
<feature type="region of interest" description="Disordered" evidence="1">
    <location>
        <begin position="29"/>
        <end position="55"/>
    </location>
</feature>
<name>A0A2W4UBQ6_9CYAN</name>
<evidence type="ECO:0000313" key="2">
    <source>
        <dbReference type="EMBL" id="PZO18696.1"/>
    </source>
</evidence>
<evidence type="ECO:0000256" key="1">
    <source>
        <dbReference type="SAM" id="MobiDB-lite"/>
    </source>
</evidence>
<proteinExistence type="predicted"/>
<reference evidence="3" key="1">
    <citation type="submission" date="2018-04" db="EMBL/GenBank/DDBJ databases">
        <authorList>
            <person name="Cornet L."/>
        </authorList>
    </citation>
    <scope>NUCLEOTIDE SEQUENCE [LARGE SCALE GENOMIC DNA]</scope>
</reference>
<dbReference type="EMBL" id="QBMC01000051">
    <property type="protein sequence ID" value="PZO18696.1"/>
    <property type="molecule type" value="Genomic_DNA"/>
</dbReference>
<dbReference type="Proteomes" id="UP000249354">
    <property type="component" value="Unassembled WGS sequence"/>
</dbReference>
<organism evidence="2 3">
    <name type="scientific">Leptolyngbya foveolarum</name>
    <dbReference type="NCBI Taxonomy" id="47253"/>
    <lineage>
        <taxon>Bacteria</taxon>
        <taxon>Bacillati</taxon>
        <taxon>Cyanobacteriota</taxon>
        <taxon>Cyanophyceae</taxon>
        <taxon>Leptolyngbyales</taxon>
        <taxon>Leptolyngbyaceae</taxon>
        <taxon>Leptolyngbya group</taxon>
        <taxon>Leptolyngbya</taxon>
    </lineage>
</organism>
<dbReference type="Pfam" id="PF11189">
    <property type="entry name" value="DUF2973"/>
    <property type="match status" value="1"/>
</dbReference>
<feature type="compositionally biased region" description="Basic and acidic residues" evidence="1">
    <location>
        <begin position="38"/>
        <end position="55"/>
    </location>
</feature>
<gene>
    <name evidence="2" type="ORF">DCF25_09330</name>
</gene>
<accession>A0A2W4UBQ6</accession>
<protein>
    <submittedName>
        <fullName evidence="2">DUF2973 domain-containing protein</fullName>
    </submittedName>
</protein>
<sequence length="96" mass="10674">MLHLLYFVAFTVLAVLAVSNMIRNVVNLGTQARQPVRRSSDRHDSTPHPELLDDRGDVINEPLLVMRSISINDARERLDALYDSPSNSGDEATGDN</sequence>
<dbReference type="InterPro" id="IPR021355">
    <property type="entry name" value="Phage_Syn9_Gp224"/>
</dbReference>
<reference evidence="2 3" key="2">
    <citation type="submission" date="2018-06" db="EMBL/GenBank/DDBJ databases">
        <title>Metagenomic assembly of (sub)arctic Cyanobacteria and their associated microbiome from non-axenic cultures.</title>
        <authorList>
            <person name="Baurain D."/>
        </authorList>
    </citation>
    <scope>NUCLEOTIDE SEQUENCE [LARGE SCALE GENOMIC DNA]</scope>
    <source>
        <strain evidence="2">ULC129bin1</strain>
    </source>
</reference>
<evidence type="ECO:0000313" key="3">
    <source>
        <dbReference type="Proteomes" id="UP000249354"/>
    </source>
</evidence>
<comment type="caution">
    <text evidence="2">The sequence shown here is derived from an EMBL/GenBank/DDBJ whole genome shotgun (WGS) entry which is preliminary data.</text>
</comment>